<dbReference type="EMBL" id="PFAO01000075">
    <property type="protein sequence ID" value="PIT94599.1"/>
    <property type="molecule type" value="Genomic_DNA"/>
</dbReference>
<name>A0A2M6WP84_9BACT</name>
<dbReference type="InterPro" id="IPR013783">
    <property type="entry name" value="Ig-like_fold"/>
</dbReference>
<dbReference type="SUPFAM" id="SSF49265">
    <property type="entry name" value="Fibronectin type III"/>
    <property type="match status" value="1"/>
</dbReference>
<evidence type="ECO:0008006" key="4">
    <source>
        <dbReference type="Google" id="ProtNLM"/>
    </source>
</evidence>
<evidence type="ECO:0000256" key="1">
    <source>
        <dbReference type="SAM" id="SignalP"/>
    </source>
</evidence>
<gene>
    <name evidence="2" type="ORF">COT96_03070</name>
</gene>
<dbReference type="Gene3D" id="2.60.40.10">
    <property type="entry name" value="Immunoglobulins"/>
    <property type="match status" value="1"/>
</dbReference>
<proteinExistence type="predicted"/>
<reference evidence="3" key="1">
    <citation type="submission" date="2017-09" db="EMBL/GenBank/DDBJ databases">
        <title>Depth-based differentiation of microbial function through sediment-hosted aquifers and enrichment of novel symbionts in the deep terrestrial subsurface.</title>
        <authorList>
            <person name="Probst A.J."/>
            <person name="Ladd B."/>
            <person name="Jarett J.K."/>
            <person name="Geller-Mcgrath D.E."/>
            <person name="Sieber C.M.K."/>
            <person name="Emerson J.B."/>
            <person name="Anantharaman K."/>
            <person name="Thomas B.C."/>
            <person name="Malmstrom R."/>
            <person name="Stieglmeier M."/>
            <person name="Klingl A."/>
            <person name="Woyke T."/>
            <person name="Ryan C.M."/>
            <person name="Banfield J.F."/>
        </authorList>
    </citation>
    <scope>NUCLEOTIDE SEQUENCE [LARGE SCALE GENOMIC DNA]</scope>
</reference>
<sequence>MTLRISPKKYFLLVATAISVFLLASNVLAESCPSKTTVEGTTVTFVGEVTDVGGDPGVTVWFEYGKTEPYNLKTQEKALTTEGERYCIVVSSLEPCTTYHYRAAAKNSAGIGYGEYKTFTTSCTGLKVDIKANNSDGPISIQPNTSANLTWTSQSVNSCTAAGAWSGTKLTSGSESTGNLTSSKTYTITCFGLGGSASDSVAINVQQVLGEVSPTIQKKARNLSDGQSYYS</sequence>
<evidence type="ECO:0000313" key="2">
    <source>
        <dbReference type="EMBL" id="PIT94599.1"/>
    </source>
</evidence>
<keyword evidence="1" id="KW-0732">Signal</keyword>
<dbReference type="InterPro" id="IPR036116">
    <property type="entry name" value="FN3_sf"/>
</dbReference>
<comment type="caution">
    <text evidence="2">The sequence shown here is derived from an EMBL/GenBank/DDBJ whole genome shotgun (WGS) entry which is preliminary data.</text>
</comment>
<accession>A0A2M6WP84</accession>
<protein>
    <recommendedName>
        <fullName evidence="4">Fibronectin type-III domain-containing protein</fullName>
    </recommendedName>
</protein>
<evidence type="ECO:0000313" key="3">
    <source>
        <dbReference type="Proteomes" id="UP000228964"/>
    </source>
</evidence>
<dbReference type="AlphaFoldDB" id="A0A2M6WP84"/>
<feature type="signal peptide" evidence="1">
    <location>
        <begin position="1"/>
        <end position="29"/>
    </location>
</feature>
<feature type="non-terminal residue" evidence="2">
    <location>
        <position position="231"/>
    </location>
</feature>
<organism evidence="2 3">
    <name type="scientific">Candidatus Falkowbacteria bacterium CG10_big_fil_rev_8_21_14_0_10_38_22</name>
    <dbReference type="NCBI Taxonomy" id="1974564"/>
    <lineage>
        <taxon>Bacteria</taxon>
        <taxon>Candidatus Falkowiibacteriota</taxon>
    </lineage>
</organism>
<dbReference type="Proteomes" id="UP000228964">
    <property type="component" value="Unassembled WGS sequence"/>
</dbReference>
<feature type="chain" id="PRO_5014876202" description="Fibronectin type-III domain-containing protein" evidence="1">
    <location>
        <begin position="30"/>
        <end position="231"/>
    </location>
</feature>